<sequence length="580" mass="64508">MKSTTATRFPFLCICLAFLCLTSCSRRATTYLYQSKGETFVFPESDLQLKPTGICFSGGGTRAMTCATGQMKALDSLGIWPHIGYISSVSGGSWASSIFTFYRPTANGPRNDRELLGTPRGAQKLTLQELKQPISTRHMLYAVTRDLTFRLLEGLAEDDVSLGLLERSDDIWIDAVASTYLKPFGLYGGRQSYFTLDRASMQDIIRREPKLRLSERDFHLVHQQAGDAPRPYLVMNSCVLGPSEDLPFPGHEQLTVFNYSPLGVGATQFRNITFDQEKTGEHDFSVGGGFIEPFAMGGTAPLQPPAVCEDERGRQRLCAEIKLHPKRRFRLADAVGTSSAAFAAEVGQNAALGILTEIAALGSIIPEQHYWPAGADNISAESFRFADGGSLEDLGVVSLLQRKVKKLVVFINTDTPIDTTFKPGESAPTEKVIDYDLFTLFADYTYGNHIHNQVFSEADFVRVFNQFVNCVKNGETVMARLNTTTLANPWWGIQAGQEVEILWVYNDKVPDWEGQLPPAIQAEIAKGKSGLFPNFPQYPIAFPEEIPYLQRLSPAMAKLLYELQFWNVYSHGSEFDFLKE</sequence>
<dbReference type="OrthoDB" id="8480005at2"/>
<dbReference type="PANTHER" id="PTHR10728:SF40">
    <property type="entry name" value="PATATIN FAMILY PROTEIN"/>
    <property type="match status" value="1"/>
</dbReference>
<accession>A0A2D0NAM3</accession>
<dbReference type="SUPFAM" id="SSF52151">
    <property type="entry name" value="FabD/lysophospholipase-like"/>
    <property type="match status" value="1"/>
</dbReference>
<dbReference type="Proteomes" id="UP000223913">
    <property type="component" value="Unassembled WGS sequence"/>
</dbReference>
<dbReference type="GO" id="GO:0046475">
    <property type="term" value="P:glycerophospholipid catabolic process"/>
    <property type="evidence" value="ECO:0007669"/>
    <property type="project" value="TreeGrafter"/>
</dbReference>
<comment type="caution">
    <text evidence="2">The sequence shown here is derived from an EMBL/GenBank/DDBJ whole genome shotgun (WGS) entry which is preliminary data.</text>
</comment>
<name>A0A2D0NAM3_FLAN2</name>
<evidence type="ECO:0000313" key="2">
    <source>
        <dbReference type="EMBL" id="PHN05209.1"/>
    </source>
</evidence>
<dbReference type="EMBL" id="PDUD01000022">
    <property type="protein sequence ID" value="PHN05209.1"/>
    <property type="molecule type" value="Genomic_DNA"/>
</dbReference>
<dbReference type="InterPro" id="IPR016035">
    <property type="entry name" value="Acyl_Trfase/lysoPLipase"/>
</dbReference>
<protein>
    <submittedName>
        <fullName evidence="2">Uncharacterized protein</fullName>
    </submittedName>
</protein>
<dbReference type="AlphaFoldDB" id="A0A2D0NAM3"/>
<dbReference type="RefSeq" id="WP_099151263.1">
    <property type="nucleotide sequence ID" value="NZ_PDUD01000022.1"/>
</dbReference>
<evidence type="ECO:0000256" key="1">
    <source>
        <dbReference type="SAM" id="SignalP"/>
    </source>
</evidence>
<reference evidence="2 3" key="1">
    <citation type="submission" date="2017-10" db="EMBL/GenBank/DDBJ databases">
        <title>The draft genome sequence of Lewinella nigricans NBRC 102662.</title>
        <authorList>
            <person name="Wang K."/>
        </authorList>
    </citation>
    <scope>NUCLEOTIDE SEQUENCE [LARGE SCALE GENOMIC DNA]</scope>
    <source>
        <strain evidence="2 3">NBRC 102662</strain>
    </source>
</reference>
<organism evidence="2 3">
    <name type="scientific">Flavilitoribacter nigricans (strain ATCC 23147 / DSM 23189 / NBRC 102662 / NCIMB 1420 / SS-2)</name>
    <name type="common">Lewinella nigricans</name>
    <dbReference type="NCBI Taxonomy" id="1122177"/>
    <lineage>
        <taxon>Bacteria</taxon>
        <taxon>Pseudomonadati</taxon>
        <taxon>Bacteroidota</taxon>
        <taxon>Saprospiria</taxon>
        <taxon>Saprospirales</taxon>
        <taxon>Lewinellaceae</taxon>
        <taxon>Flavilitoribacter</taxon>
    </lineage>
</organism>
<gene>
    <name evidence="2" type="ORF">CRP01_16960</name>
</gene>
<keyword evidence="1" id="KW-0732">Signal</keyword>
<dbReference type="Gene3D" id="3.40.1090.10">
    <property type="entry name" value="Cytosolic phospholipase A2 catalytic domain"/>
    <property type="match status" value="1"/>
</dbReference>
<feature type="chain" id="PRO_5013243153" evidence="1">
    <location>
        <begin position="29"/>
        <end position="580"/>
    </location>
</feature>
<evidence type="ECO:0000313" key="3">
    <source>
        <dbReference type="Proteomes" id="UP000223913"/>
    </source>
</evidence>
<feature type="signal peptide" evidence="1">
    <location>
        <begin position="1"/>
        <end position="28"/>
    </location>
</feature>
<dbReference type="GO" id="GO:0004623">
    <property type="term" value="F:phospholipase A2 activity"/>
    <property type="evidence" value="ECO:0007669"/>
    <property type="project" value="TreeGrafter"/>
</dbReference>
<dbReference type="PANTHER" id="PTHR10728">
    <property type="entry name" value="CYTOSOLIC PHOSPHOLIPASE A2"/>
    <property type="match status" value="1"/>
</dbReference>
<keyword evidence="3" id="KW-1185">Reference proteome</keyword>
<dbReference type="GO" id="GO:0005829">
    <property type="term" value="C:cytosol"/>
    <property type="evidence" value="ECO:0007669"/>
    <property type="project" value="TreeGrafter"/>
</dbReference>
<proteinExistence type="predicted"/>